<gene>
    <name evidence="3" type="ORF">SAMN06265374_2664</name>
</gene>
<comment type="caution">
    <text evidence="3">The sequence shown here is derived from an EMBL/GenBank/DDBJ whole genome shotgun (WGS) entry which is preliminary data.</text>
</comment>
<keyword evidence="1" id="KW-0732">Signal</keyword>
<protein>
    <submittedName>
        <fullName evidence="3">Phosphate ABC transporter substrate-binding protein, PhoT family</fullName>
    </submittedName>
</protein>
<dbReference type="EMBL" id="FXTT01000003">
    <property type="protein sequence ID" value="SMP26109.1"/>
    <property type="molecule type" value="Genomic_DNA"/>
</dbReference>
<dbReference type="PANTHER" id="PTHR30570:SF1">
    <property type="entry name" value="PHOSPHATE-BINDING PROTEIN PSTS"/>
    <property type="match status" value="1"/>
</dbReference>
<name>A0ABY1P4F1_9HYPH</name>
<reference evidence="3 4" key="1">
    <citation type="submission" date="2017-05" db="EMBL/GenBank/DDBJ databases">
        <authorList>
            <person name="Varghese N."/>
            <person name="Submissions S."/>
        </authorList>
    </citation>
    <scope>NUCLEOTIDE SEQUENCE [LARGE SCALE GENOMIC DNA]</scope>
    <source>
        <strain evidence="3 4">DSM 15949</strain>
    </source>
</reference>
<proteinExistence type="predicted"/>
<evidence type="ECO:0000259" key="2">
    <source>
        <dbReference type="Pfam" id="PF12849"/>
    </source>
</evidence>
<dbReference type="Gene3D" id="3.40.190.10">
    <property type="entry name" value="Periplasmic binding protein-like II"/>
    <property type="match status" value="2"/>
</dbReference>
<sequence>MNILTSLCVFVGSAILLTGGHAHARDRLLIVGSSTVYPFATAVAETFGKAGMKHPIVESTGTGGGFELFCKGIGPSTPDISNASRRMKPSELETCTANGVTPVEVKIGYDGIVLANSKQGPKFSLTIEQIFQALSENIEVDGGLVRNAYLSWSDVDPDLPSEKIEVLGPPPTSGTRDAFEELVLEVGCSSSKDLYGKLCTDIRRDGLFVEAGENDDLIVGALEANPVAVGIFGYSFLIQNAARIQSAAVNGVEPSFENIVSGEYPVSRSLYFYIKKEHVGVIPGLEDYVSAFLEEAAWGDSGYLAEEGLIPLAPADRAAQASAARSLTALQF</sequence>
<organism evidence="3 4">
    <name type="scientific">Roseibium denhamense</name>
    <dbReference type="NCBI Taxonomy" id="76305"/>
    <lineage>
        <taxon>Bacteria</taxon>
        <taxon>Pseudomonadati</taxon>
        <taxon>Pseudomonadota</taxon>
        <taxon>Alphaproteobacteria</taxon>
        <taxon>Hyphomicrobiales</taxon>
        <taxon>Stappiaceae</taxon>
        <taxon>Roseibium</taxon>
    </lineage>
</organism>
<accession>A0ABY1P4F1</accession>
<dbReference type="InterPro" id="IPR050811">
    <property type="entry name" value="Phosphate_ABC_transporter"/>
</dbReference>
<evidence type="ECO:0000313" key="3">
    <source>
        <dbReference type="EMBL" id="SMP26109.1"/>
    </source>
</evidence>
<feature type="domain" description="PBP" evidence="2">
    <location>
        <begin position="21"/>
        <end position="294"/>
    </location>
</feature>
<evidence type="ECO:0000256" key="1">
    <source>
        <dbReference type="ARBA" id="ARBA00022729"/>
    </source>
</evidence>
<keyword evidence="4" id="KW-1185">Reference proteome</keyword>
<dbReference type="Proteomes" id="UP001157914">
    <property type="component" value="Unassembled WGS sequence"/>
</dbReference>
<dbReference type="InterPro" id="IPR024370">
    <property type="entry name" value="PBP_domain"/>
</dbReference>
<dbReference type="PANTHER" id="PTHR30570">
    <property type="entry name" value="PERIPLASMIC PHOSPHATE BINDING COMPONENT OF PHOSPHATE ABC TRANSPORTER"/>
    <property type="match status" value="1"/>
</dbReference>
<dbReference type="SUPFAM" id="SSF53850">
    <property type="entry name" value="Periplasmic binding protein-like II"/>
    <property type="match status" value="1"/>
</dbReference>
<evidence type="ECO:0000313" key="4">
    <source>
        <dbReference type="Proteomes" id="UP001157914"/>
    </source>
</evidence>
<dbReference type="Pfam" id="PF12849">
    <property type="entry name" value="PBP_like_2"/>
    <property type="match status" value="1"/>
</dbReference>